<dbReference type="EMBL" id="LRRQ01000053">
    <property type="protein sequence ID" value="OAM90653.1"/>
    <property type="molecule type" value="Genomic_DNA"/>
</dbReference>
<comment type="caution">
    <text evidence="1">The sequence shown here is derived from an EMBL/GenBank/DDBJ whole genome shotgun (WGS) entry which is preliminary data.</text>
</comment>
<proteinExistence type="predicted"/>
<protein>
    <submittedName>
        <fullName evidence="1">Uncharacterized protein</fullName>
    </submittedName>
</protein>
<keyword evidence="2" id="KW-1185">Reference proteome</keyword>
<evidence type="ECO:0000313" key="1">
    <source>
        <dbReference type="EMBL" id="OAM90653.1"/>
    </source>
</evidence>
<dbReference type="STRING" id="1184151.AW736_06950"/>
<organism evidence="1 2">
    <name type="scientific">Termitidicoccus mucosus</name>
    <dbReference type="NCBI Taxonomy" id="1184151"/>
    <lineage>
        <taxon>Bacteria</taxon>
        <taxon>Pseudomonadati</taxon>
        <taxon>Verrucomicrobiota</taxon>
        <taxon>Opitutia</taxon>
        <taxon>Opitutales</taxon>
        <taxon>Opitutaceae</taxon>
        <taxon>Termitidicoccus</taxon>
    </lineage>
</organism>
<name>A0A178IL87_9BACT</name>
<accession>A0A178IL87</accession>
<reference evidence="1 2" key="1">
    <citation type="submission" date="2016-01" db="EMBL/GenBank/DDBJ databases">
        <title>High potential of lignocellulose degradation of a new Verrucomicrobia species.</title>
        <authorList>
            <person name="Wang Y."/>
            <person name="Shi Y."/>
            <person name="Qiu Z."/>
            <person name="Liu S."/>
            <person name="Yang H."/>
        </authorList>
    </citation>
    <scope>NUCLEOTIDE SEQUENCE [LARGE SCALE GENOMIC DNA]</scope>
    <source>
        <strain evidence="1 2">TSB47</strain>
    </source>
</reference>
<gene>
    <name evidence="1" type="ORF">AW736_06950</name>
</gene>
<evidence type="ECO:0000313" key="2">
    <source>
        <dbReference type="Proteomes" id="UP000078486"/>
    </source>
</evidence>
<dbReference type="Proteomes" id="UP000078486">
    <property type="component" value="Unassembled WGS sequence"/>
</dbReference>
<sequence>MIPADDASFEKLERRGAGWDVVPSGRDVSLPDGVRAHLVPAGGGTGTTLAGPAKLSHEVPPPDKFDALASPLPDLASWTYSGKTERAGTVHVTSPFGVTRFTAPEINWVAEAGINYDVVVVDLDDPDVRWASVRVRPPLAFAKLESARGVKELRADRLYAVAVREAGSDIEVGLMRFLVTADADDTPSPDSPDALLLEAAAAMAKKPTRTGDAWLALSRLPEKWAGLELALRLRLLVAAELGLAGEVAATQARLGARTK</sequence>
<dbReference type="AlphaFoldDB" id="A0A178IL87"/>